<protein>
    <submittedName>
        <fullName evidence="2">Uncharacterized protein</fullName>
    </submittedName>
</protein>
<comment type="caution">
    <text evidence="2">The sequence shown here is derived from an EMBL/GenBank/DDBJ whole genome shotgun (WGS) entry which is preliminary data.</text>
</comment>
<name>G2G9I2_9ACTN</name>
<feature type="compositionally biased region" description="Low complexity" evidence="1">
    <location>
        <begin position="1"/>
        <end position="15"/>
    </location>
</feature>
<evidence type="ECO:0000313" key="2">
    <source>
        <dbReference type="EMBL" id="EGX59830.1"/>
    </source>
</evidence>
<proteinExistence type="predicted"/>
<evidence type="ECO:0000256" key="1">
    <source>
        <dbReference type="SAM" id="MobiDB-lite"/>
    </source>
</evidence>
<dbReference type="AlphaFoldDB" id="G2G9I2"/>
<reference evidence="2 3" key="1">
    <citation type="submission" date="2011-08" db="EMBL/GenBank/DDBJ databases">
        <authorList>
            <person name="Lin Y."/>
            <person name="Hao X."/>
            <person name="Johnstone L."/>
            <person name="Miller S.J."/>
            <person name="Wei G."/>
            <person name="Rensing C."/>
        </authorList>
    </citation>
    <scope>NUCLEOTIDE SEQUENCE [LARGE SCALE GENOMIC DNA]</scope>
    <source>
        <strain evidence="2 3">K42</strain>
    </source>
</reference>
<keyword evidence="3" id="KW-1185">Reference proteome</keyword>
<dbReference type="RefSeq" id="WP_007494040.1">
    <property type="nucleotide sequence ID" value="NZ_AGBF01000023.1"/>
</dbReference>
<gene>
    <name evidence="2" type="ORF">SZN_10478</name>
</gene>
<dbReference type="PATRIC" id="fig|700597.3.peg.2042"/>
<sequence length="62" mass="6537">MRRTTADAAPDTAAARARDVTPCGAGQRHGTGVRPRTGMRWPTLPRRPGPGGARYARVAVLA</sequence>
<dbReference type="Proteomes" id="UP000004217">
    <property type="component" value="Unassembled WGS sequence"/>
</dbReference>
<feature type="region of interest" description="Disordered" evidence="1">
    <location>
        <begin position="1"/>
        <end position="52"/>
    </location>
</feature>
<organism evidence="2 3">
    <name type="scientific">Streptomyces zinciresistens K42</name>
    <dbReference type="NCBI Taxonomy" id="700597"/>
    <lineage>
        <taxon>Bacteria</taxon>
        <taxon>Bacillati</taxon>
        <taxon>Actinomycetota</taxon>
        <taxon>Actinomycetes</taxon>
        <taxon>Kitasatosporales</taxon>
        <taxon>Streptomycetaceae</taxon>
        <taxon>Streptomyces</taxon>
    </lineage>
</organism>
<accession>G2G9I2</accession>
<evidence type="ECO:0000313" key="3">
    <source>
        <dbReference type="Proteomes" id="UP000004217"/>
    </source>
</evidence>
<dbReference type="EMBL" id="AGBF01000023">
    <property type="protein sequence ID" value="EGX59830.1"/>
    <property type="molecule type" value="Genomic_DNA"/>
</dbReference>